<evidence type="ECO:0000256" key="4">
    <source>
        <dbReference type="ARBA" id="ARBA00022692"/>
    </source>
</evidence>
<reference evidence="8 9" key="1">
    <citation type="submission" date="2024-02" db="EMBL/GenBank/DDBJ databases">
        <authorList>
            <person name="Vignale AGUSTIN F."/>
            <person name="Sosa J E."/>
            <person name="Modenutti C."/>
        </authorList>
    </citation>
    <scope>NUCLEOTIDE SEQUENCE [LARGE SCALE GENOMIC DNA]</scope>
</reference>
<dbReference type="Pfam" id="PF06027">
    <property type="entry name" value="SLC35F"/>
    <property type="match status" value="1"/>
</dbReference>
<dbReference type="GO" id="GO:0016020">
    <property type="term" value="C:membrane"/>
    <property type="evidence" value="ECO:0007669"/>
    <property type="project" value="UniProtKB-SubCell"/>
</dbReference>
<dbReference type="Proteomes" id="UP001642360">
    <property type="component" value="Unassembled WGS sequence"/>
</dbReference>
<name>A0ABC8U072_9AQUA</name>
<evidence type="ECO:0000256" key="5">
    <source>
        <dbReference type="ARBA" id="ARBA00022989"/>
    </source>
</evidence>
<evidence type="ECO:0000256" key="6">
    <source>
        <dbReference type="ARBA" id="ARBA00023136"/>
    </source>
</evidence>
<sequence>INAPTSQSMLNYVLLALIYGGIMIYRRQALALRTLALIVLILQLIGCVIGFLIAMTVFICC</sequence>
<keyword evidence="9" id="KW-1185">Reference proteome</keyword>
<evidence type="ECO:0000256" key="3">
    <source>
        <dbReference type="ARBA" id="ARBA00022448"/>
    </source>
</evidence>
<feature type="non-terminal residue" evidence="8">
    <location>
        <position position="1"/>
    </location>
</feature>
<organism evidence="8 9">
    <name type="scientific">Ilex paraguariensis</name>
    <name type="common">yerba mate</name>
    <dbReference type="NCBI Taxonomy" id="185542"/>
    <lineage>
        <taxon>Eukaryota</taxon>
        <taxon>Viridiplantae</taxon>
        <taxon>Streptophyta</taxon>
        <taxon>Embryophyta</taxon>
        <taxon>Tracheophyta</taxon>
        <taxon>Spermatophyta</taxon>
        <taxon>Magnoliopsida</taxon>
        <taxon>eudicotyledons</taxon>
        <taxon>Gunneridae</taxon>
        <taxon>Pentapetalae</taxon>
        <taxon>asterids</taxon>
        <taxon>campanulids</taxon>
        <taxon>Aquifoliales</taxon>
        <taxon>Aquifoliaceae</taxon>
        <taxon>Ilex</taxon>
    </lineage>
</organism>
<evidence type="ECO:0000256" key="7">
    <source>
        <dbReference type="SAM" id="Phobius"/>
    </source>
</evidence>
<keyword evidence="6 7" id="KW-0472">Membrane</keyword>
<keyword evidence="5 7" id="KW-1133">Transmembrane helix</keyword>
<proteinExistence type="inferred from homology"/>
<evidence type="ECO:0000256" key="2">
    <source>
        <dbReference type="ARBA" id="ARBA00007863"/>
    </source>
</evidence>
<gene>
    <name evidence="8" type="ORF">ILEXP_LOCUS44620</name>
</gene>
<evidence type="ECO:0000313" key="9">
    <source>
        <dbReference type="Proteomes" id="UP001642360"/>
    </source>
</evidence>
<accession>A0ABC8U072</accession>
<evidence type="ECO:0000256" key="1">
    <source>
        <dbReference type="ARBA" id="ARBA00004141"/>
    </source>
</evidence>
<keyword evidence="3" id="KW-0813">Transport</keyword>
<feature type="transmembrane region" description="Helical" evidence="7">
    <location>
        <begin position="6"/>
        <end position="25"/>
    </location>
</feature>
<protein>
    <submittedName>
        <fullName evidence="8">Uncharacterized protein</fullName>
    </submittedName>
</protein>
<evidence type="ECO:0000313" key="8">
    <source>
        <dbReference type="EMBL" id="CAK9174851.1"/>
    </source>
</evidence>
<comment type="similarity">
    <text evidence="2">Belongs to the SLC35F solute transporter family.</text>
</comment>
<dbReference type="EMBL" id="CAUOFW020006469">
    <property type="protein sequence ID" value="CAK9174851.1"/>
    <property type="molecule type" value="Genomic_DNA"/>
</dbReference>
<comment type="subcellular location">
    <subcellularLocation>
        <location evidence="1">Membrane</location>
        <topology evidence="1">Multi-pass membrane protein</topology>
    </subcellularLocation>
</comment>
<dbReference type="AlphaFoldDB" id="A0ABC8U072"/>
<comment type="caution">
    <text evidence="8">The sequence shown here is derived from an EMBL/GenBank/DDBJ whole genome shotgun (WGS) entry which is preliminary data.</text>
</comment>
<dbReference type="InterPro" id="IPR009262">
    <property type="entry name" value="SLC35_F1/F2/F6"/>
</dbReference>
<feature type="transmembrane region" description="Helical" evidence="7">
    <location>
        <begin position="37"/>
        <end position="59"/>
    </location>
</feature>
<keyword evidence="4 7" id="KW-0812">Transmembrane</keyword>